<evidence type="ECO:0000259" key="5">
    <source>
        <dbReference type="PROSITE" id="PS50893"/>
    </source>
</evidence>
<dbReference type="AlphaFoldDB" id="A0A2A4G604"/>
<evidence type="ECO:0000256" key="2">
    <source>
        <dbReference type="ARBA" id="ARBA00022448"/>
    </source>
</evidence>
<dbReference type="InterPro" id="IPR027417">
    <property type="entry name" value="P-loop_NTPase"/>
</dbReference>
<protein>
    <recommendedName>
        <fullName evidence="5">ABC transporter domain-containing protein</fullName>
    </recommendedName>
</protein>
<proteinExistence type="inferred from homology"/>
<dbReference type="GO" id="GO:0016020">
    <property type="term" value="C:membrane"/>
    <property type="evidence" value="ECO:0007669"/>
    <property type="project" value="InterPro"/>
</dbReference>
<keyword evidence="7" id="KW-1185">Reference proteome</keyword>
<dbReference type="PROSITE" id="PS50893">
    <property type="entry name" value="ABC_TRANSPORTER_2"/>
    <property type="match status" value="1"/>
</dbReference>
<dbReference type="Pfam" id="PF00005">
    <property type="entry name" value="ABC_tran"/>
    <property type="match status" value="1"/>
</dbReference>
<organism evidence="6 7">
    <name type="scientific">Sediminicola luteus</name>
    <dbReference type="NCBI Taxonomy" id="319238"/>
    <lineage>
        <taxon>Bacteria</taxon>
        <taxon>Pseudomonadati</taxon>
        <taxon>Bacteroidota</taxon>
        <taxon>Flavobacteriia</taxon>
        <taxon>Flavobacteriales</taxon>
        <taxon>Flavobacteriaceae</taxon>
        <taxon>Sediminicola</taxon>
    </lineage>
</organism>
<dbReference type="PANTHER" id="PTHR42734:SF17">
    <property type="entry name" value="METAL TRANSPORT SYSTEM ATP-BINDING PROTEIN TM_0124-RELATED"/>
    <property type="match status" value="1"/>
</dbReference>
<dbReference type="PANTHER" id="PTHR42734">
    <property type="entry name" value="METAL TRANSPORT SYSTEM ATP-BINDING PROTEIN TM_0124-RELATED"/>
    <property type="match status" value="1"/>
</dbReference>
<dbReference type="RefSeq" id="WP_097440521.1">
    <property type="nucleotide sequence ID" value="NZ_KZ300476.1"/>
</dbReference>
<keyword evidence="4" id="KW-0067">ATP-binding</keyword>
<dbReference type="InterPro" id="IPR003593">
    <property type="entry name" value="AAA+_ATPase"/>
</dbReference>
<evidence type="ECO:0000256" key="1">
    <source>
        <dbReference type="ARBA" id="ARBA00005417"/>
    </source>
</evidence>
<keyword evidence="3" id="KW-0547">Nucleotide-binding</keyword>
<gene>
    <name evidence="6" type="ORF">B7P33_08900</name>
</gene>
<dbReference type="Proteomes" id="UP000219559">
    <property type="component" value="Unassembled WGS sequence"/>
</dbReference>
<dbReference type="OrthoDB" id="9789994at2"/>
<evidence type="ECO:0000256" key="4">
    <source>
        <dbReference type="ARBA" id="ARBA00022840"/>
    </source>
</evidence>
<dbReference type="GO" id="GO:0016887">
    <property type="term" value="F:ATP hydrolysis activity"/>
    <property type="evidence" value="ECO:0007669"/>
    <property type="project" value="InterPro"/>
</dbReference>
<evidence type="ECO:0000256" key="3">
    <source>
        <dbReference type="ARBA" id="ARBA00022741"/>
    </source>
</evidence>
<evidence type="ECO:0000313" key="6">
    <source>
        <dbReference type="EMBL" id="PCE64399.1"/>
    </source>
</evidence>
<dbReference type="InterPro" id="IPR015856">
    <property type="entry name" value="ABC_transpr_CbiO/EcfA_su"/>
</dbReference>
<dbReference type="SUPFAM" id="SSF52540">
    <property type="entry name" value="P-loop containing nucleoside triphosphate hydrolases"/>
    <property type="match status" value="2"/>
</dbReference>
<keyword evidence="2" id="KW-0813">Transport</keyword>
<evidence type="ECO:0000313" key="7">
    <source>
        <dbReference type="Proteomes" id="UP000219559"/>
    </source>
</evidence>
<dbReference type="InterPro" id="IPR003439">
    <property type="entry name" value="ABC_transporter-like_ATP-bd"/>
</dbReference>
<name>A0A2A4G604_9FLAO</name>
<dbReference type="Gene3D" id="3.40.50.300">
    <property type="entry name" value="P-loop containing nucleotide triphosphate hydrolases"/>
    <property type="match status" value="2"/>
</dbReference>
<reference evidence="6 7" key="1">
    <citation type="submission" date="2017-04" db="EMBL/GenBank/DDBJ databases">
        <title>A new member of the family Flavobacteriaceae isolated from ascidians.</title>
        <authorList>
            <person name="Chen L."/>
        </authorList>
    </citation>
    <scope>NUCLEOTIDE SEQUENCE [LARGE SCALE GENOMIC DNA]</scope>
    <source>
        <strain evidence="6 7">HQA918</strain>
    </source>
</reference>
<dbReference type="GO" id="GO:0055085">
    <property type="term" value="P:transmembrane transport"/>
    <property type="evidence" value="ECO:0007669"/>
    <property type="project" value="InterPro"/>
</dbReference>
<feature type="domain" description="ABC transporter" evidence="5">
    <location>
        <begin position="177"/>
        <end position="403"/>
    </location>
</feature>
<dbReference type="EMBL" id="NBWU01000003">
    <property type="protein sequence ID" value="PCE64399.1"/>
    <property type="molecule type" value="Genomic_DNA"/>
</dbReference>
<sequence length="403" mass="45241">MGRHWAIFTTNESNKKGFLKLLVQGKIDELEIDLSRPALYSRAQILKAIQEEEIHDDPTYLKAYGQSLGSMSSGERKKRFLEQLLSQNISCLILDNPFDHLDLEGQQALRQQLETLEKTPTICLLSRRSDALSITTNTALLENTSLIEAPEEREPQFVWTSPLPKPIHSPAPFKSLFAFKNVNVAYEDKPVLQDISWEVKQGEFWQLKGPNGSGKSTILSMVSGDNPKGYGQELYLFGHKKGSGESVWELKKHIGYFTPSLLDSFKGYHTLENMIVSGLTDSIGLYTRPKDTQIRKAKEWLSFLGLADKAERYFHELSLGYKHLIMIARAMTKHPPLLILDEPTAGLDDESCRLFTSMVNKISAESDTTIVFVSHRNEPGLAPKKIYELTPGPSGATGKTTLV</sequence>
<dbReference type="CDD" id="cd03225">
    <property type="entry name" value="ABC_cobalt_CbiO_domain1"/>
    <property type="match status" value="1"/>
</dbReference>
<comment type="similarity">
    <text evidence="1">Belongs to the ABC transporter superfamily.</text>
</comment>
<dbReference type="InterPro" id="IPR050153">
    <property type="entry name" value="Metal_Ion_Import_ABC"/>
</dbReference>
<dbReference type="GO" id="GO:0005524">
    <property type="term" value="F:ATP binding"/>
    <property type="evidence" value="ECO:0007669"/>
    <property type="project" value="UniProtKB-KW"/>
</dbReference>
<dbReference type="SMART" id="SM00382">
    <property type="entry name" value="AAA"/>
    <property type="match status" value="1"/>
</dbReference>
<accession>A0A2A4G604</accession>
<comment type="caution">
    <text evidence="6">The sequence shown here is derived from an EMBL/GenBank/DDBJ whole genome shotgun (WGS) entry which is preliminary data.</text>
</comment>